<evidence type="ECO:0000313" key="1">
    <source>
        <dbReference type="EMBL" id="NKY24954.1"/>
    </source>
</evidence>
<dbReference type="EMBL" id="JAAXOS010000001">
    <property type="protein sequence ID" value="NKY24954.1"/>
    <property type="molecule type" value="Genomic_DNA"/>
</dbReference>
<gene>
    <name evidence="1" type="ORF">HGB38_01695</name>
</gene>
<dbReference type="RefSeq" id="WP_157113824.1">
    <property type="nucleotide sequence ID" value="NZ_JAAXOS010000001.1"/>
</dbReference>
<organism evidence="1 2">
    <name type="scientific">Nocardia gamkensis</name>
    <dbReference type="NCBI Taxonomy" id="352869"/>
    <lineage>
        <taxon>Bacteria</taxon>
        <taxon>Bacillati</taxon>
        <taxon>Actinomycetota</taxon>
        <taxon>Actinomycetes</taxon>
        <taxon>Mycobacteriales</taxon>
        <taxon>Nocardiaceae</taxon>
        <taxon>Nocardia</taxon>
    </lineage>
</organism>
<reference evidence="1 2" key="1">
    <citation type="submission" date="2020-04" db="EMBL/GenBank/DDBJ databases">
        <title>MicrobeNet Type strains.</title>
        <authorList>
            <person name="Nicholson A.C."/>
        </authorList>
    </citation>
    <scope>NUCLEOTIDE SEQUENCE [LARGE SCALE GENOMIC DNA]</scope>
    <source>
        <strain evidence="1 2">DSM 44956</strain>
    </source>
</reference>
<keyword evidence="2" id="KW-1185">Reference proteome</keyword>
<dbReference type="Proteomes" id="UP000540698">
    <property type="component" value="Unassembled WGS sequence"/>
</dbReference>
<dbReference type="AlphaFoldDB" id="A0A7X6R140"/>
<protein>
    <submittedName>
        <fullName evidence="1">Lipocalin-like domain-containing protein</fullName>
    </submittedName>
</protein>
<comment type="caution">
    <text evidence="1">The sequence shown here is derived from an EMBL/GenBank/DDBJ whole genome shotgun (WGS) entry which is preliminary data.</text>
</comment>
<name>A0A7X6R140_9NOCA</name>
<proteinExistence type="predicted"/>
<sequence length="286" mass="31019">MQIRSRVGGAVATLAATTLVLMMVPTDRTVAFAQPVDAQSIFGSYELVATATIGDDGITHPGPWATGTLVLTDNGHLYRMTGGIGSASAPDTIWTAGTYEISDGKLAERIERSNLQPLINTRVEHVVSIAGNDLTLTERNSWSTIRMTFARIAPHETTAPADWAGTYELRSAFFRVGESITLPGVYNDGAITYMPDGTMFVVLDQKGIATPPYPLSVWYTGTYDLNQVSKVVSHHVRHANLASRENADLRRAYRINGPVVTLVDDTSLPMPPGSLAPLYLDWKRVG</sequence>
<accession>A0A7X6R140</accession>
<evidence type="ECO:0000313" key="2">
    <source>
        <dbReference type="Proteomes" id="UP000540698"/>
    </source>
</evidence>